<sequence length="161" mass="18247">MKLSLIFPLFVLLALVQNMDARPYPEDSSSWSSWFSYPVSSVFGGYFNRQDISKESTDLLSQGTKLAHQVLDVINYVPGLQPVYLYGKVGLKVADYVGETAKRAVSMFQKREKSVQKRSFDLGSYFPNIAKATEKINSGIKTVLETIKKMLERITVSFRIF</sequence>
<evidence type="ECO:0000313" key="2">
    <source>
        <dbReference type="EMBL" id="JAW13735.1"/>
    </source>
</evidence>
<dbReference type="EMBL" id="GFTR01002691">
    <property type="protein sequence ID" value="JAW13735.1"/>
    <property type="molecule type" value="Transcribed_RNA"/>
</dbReference>
<name>A0A224XMM7_9HEMI</name>
<proteinExistence type="predicted"/>
<accession>A0A224XMM7</accession>
<feature type="signal peptide" evidence="1">
    <location>
        <begin position="1"/>
        <end position="21"/>
    </location>
</feature>
<organism evidence="2">
    <name type="scientific">Panstrongylus lignarius</name>
    <dbReference type="NCBI Taxonomy" id="156445"/>
    <lineage>
        <taxon>Eukaryota</taxon>
        <taxon>Metazoa</taxon>
        <taxon>Ecdysozoa</taxon>
        <taxon>Arthropoda</taxon>
        <taxon>Hexapoda</taxon>
        <taxon>Insecta</taxon>
        <taxon>Pterygota</taxon>
        <taxon>Neoptera</taxon>
        <taxon>Paraneoptera</taxon>
        <taxon>Hemiptera</taxon>
        <taxon>Heteroptera</taxon>
        <taxon>Panheteroptera</taxon>
        <taxon>Cimicomorpha</taxon>
        <taxon>Reduviidae</taxon>
        <taxon>Triatominae</taxon>
        <taxon>Panstrongylus</taxon>
    </lineage>
</organism>
<feature type="chain" id="PRO_5012668742" evidence="1">
    <location>
        <begin position="22"/>
        <end position="161"/>
    </location>
</feature>
<protein>
    <submittedName>
        <fullName evidence="2">Putative salivary secreted protein</fullName>
    </submittedName>
</protein>
<reference evidence="2" key="1">
    <citation type="journal article" date="2018" name="PLoS Negl. Trop. Dis.">
        <title>An insight into the salivary gland and fat body transcriptome of Panstrongylus lignarius (Hemiptera: Heteroptera), the main vector of Chagas disease in Peru.</title>
        <authorList>
            <person name="Nevoa J.C."/>
            <person name="Mendes M.T."/>
            <person name="da Silva M.V."/>
            <person name="Soares S.C."/>
            <person name="Oliveira C.J.F."/>
            <person name="Ribeiro J.M.C."/>
        </authorList>
    </citation>
    <scope>NUCLEOTIDE SEQUENCE</scope>
</reference>
<dbReference type="AlphaFoldDB" id="A0A224XMM7"/>
<evidence type="ECO:0000256" key="1">
    <source>
        <dbReference type="SAM" id="SignalP"/>
    </source>
</evidence>
<keyword evidence="1" id="KW-0732">Signal</keyword>